<dbReference type="OrthoDB" id="3223806at2759"/>
<organism evidence="2 3">
    <name type="scientific">Leucocoprinus leucothites</name>
    <dbReference type="NCBI Taxonomy" id="201217"/>
    <lineage>
        <taxon>Eukaryota</taxon>
        <taxon>Fungi</taxon>
        <taxon>Dikarya</taxon>
        <taxon>Basidiomycota</taxon>
        <taxon>Agaricomycotina</taxon>
        <taxon>Agaricomycetes</taxon>
        <taxon>Agaricomycetidae</taxon>
        <taxon>Agaricales</taxon>
        <taxon>Agaricineae</taxon>
        <taxon>Agaricaceae</taxon>
        <taxon>Leucocoprinus</taxon>
    </lineage>
</organism>
<gene>
    <name evidence="2" type="ORF">D9756_009833</name>
</gene>
<protein>
    <recommendedName>
        <fullName evidence="1">Peptidase C14 caspase domain-containing protein</fullName>
    </recommendedName>
</protein>
<dbReference type="Proteomes" id="UP000559027">
    <property type="component" value="Unassembled WGS sequence"/>
</dbReference>
<reference evidence="2 3" key="1">
    <citation type="journal article" date="2020" name="ISME J.">
        <title>Uncovering the hidden diversity of litter-decomposition mechanisms in mushroom-forming fungi.</title>
        <authorList>
            <person name="Floudas D."/>
            <person name="Bentzer J."/>
            <person name="Ahren D."/>
            <person name="Johansson T."/>
            <person name="Persson P."/>
            <person name="Tunlid A."/>
        </authorList>
    </citation>
    <scope>NUCLEOTIDE SEQUENCE [LARGE SCALE GENOMIC DNA]</scope>
    <source>
        <strain evidence="2 3">CBS 146.42</strain>
    </source>
</reference>
<evidence type="ECO:0000313" key="2">
    <source>
        <dbReference type="EMBL" id="KAF5348918.1"/>
    </source>
</evidence>
<dbReference type="GO" id="GO:0004197">
    <property type="term" value="F:cysteine-type endopeptidase activity"/>
    <property type="evidence" value="ECO:0007669"/>
    <property type="project" value="InterPro"/>
</dbReference>
<evidence type="ECO:0000259" key="1">
    <source>
        <dbReference type="Pfam" id="PF00656"/>
    </source>
</evidence>
<dbReference type="Gene3D" id="3.40.50.1460">
    <property type="match status" value="1"/>
</dbReference>
<dbReference type="EMBL" id="JAACJO010000018">
    <property type="protein sequence ID" value="KAF5348918.1"/>
    <property type="molecule type" value="Genomic_DNA"/>
</dbReference>
<keyword evidence="3" id="KW-1185">Reference proteome</keyword>
<dbReference type="InterPro" id="IPR011600">
    <property type="entry name" value="Pept_C14_caspase"/>
</dbReference>
<name>A0A8H5CWM6_9AGAR</name>
<sequence length="210" mass="23315">MGTLCTREREVIKDTPTGPKVAKTELEECEVPVIPDRTIAPLVNRLSETRGNNITLIFDCCHSAGASRTPDTEEPEPFKEGYIARHIPSLPPLPHDYDHHFIASSLSRLASDKEISRGFSGKNLSSHVLLAACGREQFAYEYPKQPNGVFAYALMKVLNDPEVHSPNPPHLYQLIAYGKNAHCEGTEVNRRLFNHKMKGGDPGFILGVIQ</sequence>
<feature type="domain" description="Peptidase C14 caspase" evidence="1">
    <location>
        <begin position="42"/>
        <end position="162"/>
    </location>
</feature>
<accession>A0A8H5CWM6</accession>
<dbReference type="GO" id="GO:0006508">
    <property type="term" value="P:proteolysis"/>
    <property type="evidence" value="ECO:0007669"/>
    <property type="project" value="InterPro"/>
</dbReference>
<dbReference type="AlphaFoldDB" id="A0A8H5CWM6"/>
<proteinExistence type="predicted"/>
<evidence type="ECO:0000313" key="3">
    <source>
        <dbReference type="Proteomes" id="UP000559027"/>
    </source>
</evidence>
<comment type="caution">
    <text evidence="2">The sequence shown here is derived from an EMBL/GenBank/DDBJ whole genome shotgun (WGS) entry which is preliminary data.</text>
</comment>
<dbReference type="Pfam" id="PF00656">
    <property type="entry name" value="Peptidase_C14"/>
    <property type="match status" value="1"/>
</dbReference>